<dbReference type="RefSeq" id="WP_183932494.1">
    <property type="nucleotide sequence ID" value="NZ_JACICF010000001.1"/>
</dbReference>
<protein>
    <recommendedName>
        <fullName evidence="3">DUF429 domain-containing protein</fullName>
    </recommendedName>
</protein>
<gene>
    <name evidence="1" type="ORF">FHS50_000200</name>
</gene>
<organism evidence="1 2">
    <name type="scientific">Sphingomicrobium lutaoense</name>
    <dbReference type="NCBI Taxonomy" id="515949"/>
    <lineage>
        <taxon>Bacteria</taxon>
        <taxon>Pseudomonadati</taxon>
        <taxon>Pseudomonadota</taxon>
        <taxon>Alphaproteobacteria</taxon>
        <taxon>Sphingomonadales</taxon>
        <taxon>Sphingomonadaceae</taxon>
        <taxon>Sphingomicrobium</taxon>
    </lineage>
</organism>
<dbReference type="AlphaFoldDB" id="A0A839YZI1"/>
<sequence>MTRRFERFAVIDWSGAKVARPPGLAVAFAGEGDAAPQLLGDRNWSRGRILDWLKRLARRKAPVLIGLDLSPSLPFVDRGAFFPGWDESPPDAKALWAMVDELSAGDEHLSVSSFLQHRQAKRYFRLQNDCGDLFGEGRGRLRLCEERQKAAGLQPYSCMNLVGAAQVGKSSLTGMRVLHRLAGEVPIWPFDPIPEEGPLIVEIYTSLAARLAGVPKGRSKTVDPDDLDRRLAHFDSAPHRRLARYTDHATDAILTSAWLRRAAEEERLWKPPLLDGEVARTEGWTFGVL</sequence>
<reference evidence="1 2" key="1">
    <citation type="submission" date="2020-08" db="EMBL/GenBank/DDBJ databases">
        <title>Genomic Encyclopedia of Type Strains, Phase IV (KMG-IV): sequencing the most valuable type-strain genomes for metagenomic binning, comparative biology and taxonomic classification.</title>
        <authorList>
            <person name="Goeker M."/>
        </authorList>
    </citation>
    <scope>NUCLEOTIDE SEQUENCE [LARGE SCALE GENOMIC DNA]</scope>
    <source>
        <strain evidence="1 2">DSM 24194</strain>
    </source>
</reference>
<accession>A0A839YZI1</accession>
<evidence type="ECO:0008006" key="3">
    <source>
        <dbReference type="Google" id="ProtNLM"/>
    </source>
</evidence>
<name>A0A839YZI1_9SPHN</name>
<proteinExistence type="predicted"/>
<dbReference type="Proteomes" id="UP000578569">
    <property type="component" value="Unassembled WGS sequence"/>
</dbReference>
<comment type="caution">
    <text evidence="1">The sequence shown here is derived from an EMBL/GenBank/DDBJ whole genome shotgun (WGS) entry which is preliminary data.</text>
</comment>
<keyword evidence="2" id="KW-1185">Reference proteome</keyword>
<dbReference type="EMBL" id="JACICF010000001">
    <property type="protein sequence ID" value="MBB3763177.1"/>
    <property type="molecule type" value="Genomic_DNA"/>
</dbReference>
<evidence type="ECO:0000313" key="2">
    <source>
        <dbReference type="Proteomes" id="UP000578569"/>
    </source>
</evidence>
<evidence type="ECO:0000313" key="1">
    <source>
        <dbReference type="EMBL" id="MBB3763177.1"/>
    </source>
</evidence>